<dbReference type="Gene3D" id="2.10.260.10">
    <property type="match status" value="1"/>
</dbReference>
<dbReference type="SMART" id="SM00966">
    <property type="entry name" value="SpoVT_AbrB"/>
    <property type="match status" value="1"/>
</dbReference>
<feature type="domain" description="SpoVT-AbrB" evidence="2">
    <location>
        <begin position="1"/>
        <end position="45"/>
    </location>
</feature>
<accession>W4LLA2</accession>
<keyword evidence="4" id="KW-1185">Reference proteome</keyword>
<keyword evidence="1" id="KW-0238">DNA-binding</keyword>
<dbReference type="Proteomes" id="UP000019141">
    <property type="component" value="Unassembled WGS sequence"/>
</dbReference>
<evidence type="ECO:0000313" key="4">
    <source>
        <dbReference type="Proteomes" id="UP000019141"/>
    </source>
</evidence>
<dbReference type="AlphaFoldDB" id="W4LLA2"/>
<dbReference type="EMBL" id="AZHW01000522">
    <property type="protein sequence ID" value="ETW98757.1"/>
    <property type="molecule type" value="Genomic_DNA"/>
</dbReference>
<proteinExistence type="predicted"/>
<dbReference type="SUPFAM" id="SSF89447">
    <property type="entry name" value="AbrB/MazE/MraZ-like"/>
    <property type="match status" value="1"/>
</dbReference>
<evidence type="ECO:0000313" key="3">
    <source>
        <dbReference type="EMBL" id="ETW98757.1"/>
    </source>
</evidence>
<comment type="caution">
    <text evidence="3">The sequence shown here is derived from an EMBL/GenBank/DDBJ whole genome shotgun (WGS) entry which is preliminary data.</text>
</comment>
<dbReference type="NCBIfam" id="TIGR01439">
    <property type="entry name" value="lp_hng_hel_AbrB"/>
    <property type="match status" value="1"/>
</dbReference>
<organism evidence="3 4">
    <name type="scientific">Entotheonella factor</name>
    <dbReference type="NCBI Taxonomy" id="1429438"/>
    <lineage>
        <taxon>Bacteria</taxon>
        <taxon>Pseudomonadati</taxon>
        <taxon>Nitrospinota/Tectimicrobiota group</taxon>
        <taxon>Candidatus Tectimicrobiota</taxon>
        <taxon>Candidatus Entotheonellia</taxon>
        <taxon>Candidatus Entotheonellales</taxon>
        <taxon>Candidatus Entotheonellaceae</taxon>
        <taxon>Candidatus Entotheonella</taxon>
    </lineage>
</organism>
<evidence type="ECO:0000259" key="2">
    <source>
        <dbReference type="PROSITE" id="PS51740"/>
    </source>
</evidence>
<dbReference type="InterPro" id="IPR037914">
    <property type="entry name" value="SpoVT-AbrB_sf"/>
</dbReference>
<dbReference type="Pfam" id="PF04014">
    <property type="entry name" value="MazE_antitoxin"/>
    <property type="match status" value="1"/>
</dbReference>
<reference evidence="3 4" key="1">
    <citation type="journal article" date="2014" name="Nature">
        <title>An environmental bacterial taxon with a large and distinct metabolic repertoire.</title>
        <authorList>
            <person name="Wilson M.C."/>
            <person name="Mori T."/>
            <person name="Ruckert C."/>
            <person name="Uria A.R."/>
            <person name="Helf M.J."/>
            <person name="Takada K."/>
            <person name="Gernert C."/>
            <person name="Steffens U.A."/>
            <person name="Heycke N."/>
            <person name="Schmitt S."/>
            <person name="Rinke C."/>
            <person name="Helfrich E.J."/>
            <person name="Brachmann A.O."/>
            <person name="Gurgui C."/>
            <person name="Wakimoto T."/>
            <person name="Kracht M."/>
            <person name="Crusemann M."/>
            <person name="Hentschel U."/>
            <person name="Abe I."/>
            <person name="Matsunaga S."/>
            <person name="Kalinowski J."/>
            <person name="Takeyama H."/>
            <person name="Piel J."/>
        </authorList>
    </citation>
    <scope>NUCLEOTIDE SEQUENCE [LARGE SCALE GENOMIC DNA]</scope>
    <source>
        <strain evidence="4">TSY1</strain>
    </source>
</reference>
<evidence type="ECO:0000256" key="1">
    <source>
        <dbReference type="PROSITE-ProRule" id="PRU01076"/>
    </source>
</evidence>
<dbReference type="PROSITE" id="PS51740">
    <property type="entry name" value="SPOVT_ABRB"/>
    <property type="match status" value="1"/>
</dbReference>
<name>W4LLA2_ENTF1</name>
<dbReference type="GO" id="GO:0003677">
    <property type="term" value="F:DNA binding"/>
    <property type="evidence" value="ECO:0007669"/>
    <property type="project" value="UniProtKB-UniRule"/>
</dbReference>
<dbReference type="HOGENOM" id="CLU_158484_5_2_7"/>
<gene>
    <name evidence="3" type="ORF">ETSY1_17500</name>
</gene>
<protein>
    <recommendedName>
        <fullName evidence="2">SpoVT-AbrB domain-containing protein</fullName>
    </recommendedName>
</protein>
<dbReference type="InterPro" id="IPR007159">
    <property type="entry name" value="SpoVT-AbrB_dom"/>
</dbReference>
<sequence length="74" mass="8105">MQAKVAERGQVTIPKALRERLGIQPGTILEFTEEAGRLIAVKTDQQDALDRVYGTIGQGRHTDAILEELRGSTS</sequence>